<sequence length="55" mass="5986">MRPLQFSISADRWAVDSGWGFFGYGIVSSGTIAIVSLILMVVFQGTYLGSALREN</sequence>
<dbReference type="AlphaFoldDB" id="A0A6A6H0I7"/>
<dbReference type="Proteomes" id="UP000800092">
    <property type="component" value="Unassembled WGS sequence"/>
</dbReference>
<reference evidence="2" key="1">
    <citation type="journal article" date="2020" name="Stud. Mycol.">
        <title>101 Dothideomycetes genomes: a test case for predicting lifestyles and emergence of pathogens.</title>
        <authorList>
            <person name="Haridas S."/>
            <person name="Albert R."/>
            <person name="Binder M."/>
            <person name="Bloem J."/>
            <person name="Labutti K."/>
            <person name="Salamov A."/>
            <person name="Andreopoulos B."/>
            <person name="Baker S."/>
            <person name="Barry K."/>
            <person name="Bills G."/>
            <person name="Bluhm B."/>
            <person name="Cannon C."/>
            <person name="Castanera R."/>
            <person name="Culley D."/>
            <person name="Daum C."/>
            <person name="Ezra D."/>
            <person name="Gonzalez J."/>
            <person name="Henrissat B."/>
            <person name="Kuo A."/>
            <person name="Liang C."/>
            <person name="Lipzen A."/>
            <person name="Lutzoni F."/>
            <person name="Magnuson J."/>
            <person name="Mondo S."/>
            <person name="Nolan M."/>
            <person name="Ohm R."/>
            <person name="Pangilinan J."/>
            <person name="Park H.-J."/>
            <person name="Ramirez L."/>
            <person name="Alfaro M."/>
            <person name="Sun H."/>
            <person name="Tritt A."/>
            <person name="Yoshinaga Y."/>
            <person name="Zwiers L.-H."/>
            <person name="Turgeon B."/>
            <person name="Goodwin S."/>
            <person name="Spatafora J."/>
            <person name="Crous P."/>
            <person name="Grigoriev I."/>
        </authorList>
    </citation>
    <scope>NUCLEOTIDE SEQUENCE</scope>
    <source>
        <strain evidence="2">Tuck. ex Michener</strain>
    </source>
</reference>
<keyword evidence="1" id="KW-0812">Transmembrane</keyword>
<accession>A0A6A6H0I7</accession>
<organism evidence="2 3">
    <name type="scientific">Viridothelium virens</name>
    <name type="common">Speckled blister lichen</name>
    <name type="synonym">Trypethelium virens</name>
    <dbReference type="NCBI Taxonomy" id="1048519"/>
    <lineage>
        <taxon>Eukaryota</taxon>
        <taxon>Fungi</taxon>
        <taxon>Dikarya</taxon>
        <taxon>Ascomycota</taxon>
        <taxon>Pezizomycotina</taxon>
        <taxon>Dothideomycetes</taxon>
        <taxon>Dothideomycetes incertae sedis</taxon>
        <taxon>Trypetheliales</taxon>
        <taxon>Trypetheliaceae</taxon>
        <taxon>Viridothelium</taxon>
    </lineage>
</organism>
<proteinExistence type="predicted"/>
<keyword evidence="3" id="KW-1185">Reference proteome</keyword>
<protein>
    <submittedName>
        <fullName evidence="2">Uncharacterized protein</fullName>
    </submittedName>
</protein>
<name>A0A6A6H0I7_VIRVR</name>
<evidence type="ECO:0000313" key="2">
    <source>
        <dbReference type="EMBL" id="KAF2231387.1"/>
    </source>
</evidence>
<dbReference type="EMBL" id="ML991827">
    <property type="protein sequence ID" value="KAF2231387.1"/>
    <property type="molecule type" value="Genomic_DNA"/>
</dbReference>
<feature type="transmembrane region" description="Helical" evidence="1">
    <location>
        <begin position="20"/>
        <end position="43"/>
    </location>
</feature>
<evidence type="ECO:0000313" key="3">
    <source>
        <dbReference type="Proteomes" id="UP000800092"/>
    </source>
</evidence>
<keyword evidence="1" id="KW-1133">Transmembrane helix</keyword>
<gene>
    <name evidence="2" type="ORF">EV356DRAFT_506956</name>
</gene>
<keyword evidence="1" id="KW-0472">Membrane</keyword>
<evidence type="ECO:0000256" key="1">
    <source>
        <dbReference type="SAM" id="Phobius"/>
    </source>
</evidence>